<dbReference type="AlphaFoldDB" id="A0A4R1HNN5"/>
<evidence type="ECO:0000256" key="7">
    <source>
        <dbReference type="ARBA" id="ARBA00023014"/>
    </source>
</evidence>
<proteinExistence type="predicted"/>
<dbReference type="PROSITE" id="PS51384">
    <property type="entry name" value="FAD_FR"/>
    <property type="match status" value="1"/>
</dbReference>
<evidence type="ECO:0000256" key="6">
    <source>
        <dbReference type="ARBA" id="ARBA00023004"/>
    </source>
</evidence>
<dbReference type="PANTHER" id="PTHR47354">
    <property type="entry name" value="NADH OXIDOREDUCTASE HCR"/>
    <property type="match status" value="1"/>
</dbReference>
<dbReference type="InterPro" id="IPR017938">
    <property type="entry name" value="Riboflavin_synthase-like_b-brl"/>
</dbReference>
<name>A0A4R1HNN5_PSEEN</name>
<keyword evidence="11" id="KW-1185">Reference proteome</keyword>
<keyword evidence="3" id="KW-0001">2Fe-2S</keyword>
<evidence type="ECO:0000313" key="11">
    <source>
        <dbReference type="Proteomes" id="UP000295560"/>
    </source>
</evidence>
<evidence type="ECO:0000256" key="2">
    <source>
        <dbReference type="ARBA" id="ARBA00022630"/>
    </source>
</evidence>
<dbReference type="InterPro" id="IPR012675">
    <property type="entry name" value="Beta-grasp_dom_sf"/>
</dbReference>
<dbReference type="InterPro" id="IPR017927">
    <property type="entry name" value="FAD-bd_FR_type"/>
</dbReference>
<dbReference type="GO" id="GO:0051537">
    <property type="term" value="F:2 iron, 2 sulfur cluster binding"/>
    <property type="evidence" value="ECO:0007669"/>
    <property type="project" value="UniProtKB-KW"/>
</dbReference>
<dbReference type="SUPFAM" id="SSF52343">
    <property type="entry name" value="Ferredoxin reductase-like, C-terminal NADP-linked domain"/>
    <property type="match status" value="1"/>
</dbReference>
<dbReference type="SUPFAM" id="SSF54292">
    <property type="entry name" value="2Fe-2S ferredoxin-like"/>
    <property type="match status" value="1"/>
</dbReference>
<dbReference type="CDD" id="cd00207">
    <property type="entry name" value="fer2"/>
    <property type="match status" value="1"/>
</dbReference>
<dbReference type="GO" id="GO:0046872">
    <property type="term" value="F:metal ion binding"/>
    <property type="evidence" value="ECO:0007669"/>
    <property type="project" value="UniProtKB-KW"/>
</dbReference>
<feature type="domain" description="2Fe-2S ferredoxin-type" evidence="8">
    <location>
        <begin position="236"/>
        <end position="321"/>
    </location>
</feature>
<dbReference type="Gene3D" id="3.10.20.30">
    <property type="match status" value="1"/>
</dbReference>
<keyword evidence="5" id="KW-0560">Oxidoreductase</keyword>
<dbReference type="PANTHER" id="PTHR47354:SF1">
    <property type="entry name" value="CARNITINE MONOOXYGENASE REDUCTASE SUBUNIT"/>
    <property type="match status" value="1"/>
</dbReference>
<dbReference type="SUPFAM" id="SSF63380">
    <property type="entry name" value="Riboflavin synthase domain-like"/>
    <property type="match status" value="1"/>
</dbReference>
<keyword evidence="6" id="KW-0408">Iron</keyword>
<evidence type="ECO:0000256" key="3">
    <source>
        <dbReference type="ARBA" id="ARBA00022714"/>
    </source>
</evidence>
<dbReference type="Pfam" id="PF00111">
    <property type="entry name" value="Fer2"/>
    <property type="match status" value="1"/>
</dbReference>
<comment type="caution">
    <text evidence="10">The sequence shown here is derived from an EMBL/GenBank/DDBJ whole genome shotgun (WGS) entry which is preliminary data.</text>
</comment>
<dbReference type="EMBL" id="SMFZ01000002">
    <property type="protein sequence ID" value="TCK21990.1"/>
    <property type="molecule type" value="Genomic_DNA"/>
</dbReference>
<dbReference type="InterPro" id="IPR001041">
    <property type="entry name" value="2Fe-2S_ferredoxin-type"/>
</dbReference>
<dbReference type="Gene3D" id="2.40.30.10">
    <property type="entry name" value="Translation factors"/>
    <property type="match status" value="1"/>
</dbReference>
<keyword evidence="2" id="KW-0285">Flavoprotein</keyword>
<evidence type="ECO:0000313" key="10">
    <source>
        <dbReference type="EMBL" id="TCK21990.1"/>
    </source>
</evidence>
<dbReference type="InterPro" id="IPR050415">
    <property type="entry name" value="MRET"/>
</dbReference>
<dbReference type="PRINTS" id="PR00409">
    <property type="entry name" value="PHDIOXRDTASE"/>
</dbReference>
<sequence length="321" mass="34616">MVRSTHDEHEVTVVVTRRTDGADGVTVLDLQATDGSPLPRWEPGAHVDLALTPDLVRQYSLCGDPDDSSTWRVGVLLEADGRGGSRFVHDKLHPGTEVLARGPRNHFALEPAARYVFVAGGIGITPIVPMIGRAERAGARWELHYGGRSVTSMAFRDEVRVLGGDRVTLTPQDTHGLLDLPAILAEPREDTLVYACGPEPLLDAVTELAASWPDGALHVERFTPKTLDLPDPESSFDVEFVQSGITVTVPPDRSILDVAREAGVDLPSSCEEGTCGTCETEIVEGVAEHRDSLLTPAEQEANETMMVCVSRAACPKLVLDM</sequence>
<dbReference type="InterPro" id="IPR036010">
    <property type="entry name" value="2Fe-2S_ferredoxin-like_sf"/>
</dbReference>
<organism evidence="10 11">
    <name type="scientific">Pseudonocardia endophytica</name>
    <dbReference type="NCBI Taxonomy" id="401976"/>
    <lineage>
        <taxon>Bacteria</taxon>
        <taxon>Bacillati</taxon>
        <taxon>Actinomycetota</taxon>
        <taxon>Actinomycetes</taxon>
        <taxon>Pseudonocardiales</taxon>
        <taxon>Pseudonocardiaceae</taxon>
        <taxon>Pseudonocardia</taxon>
    </lineage>
</organism>
<evidence type="ECO:0000256" key="1">
    <source>
        <dbReference type="ARBA" id="ARBA00001974"/>
    </source>
</evidence>
<dbReference type="PROSITE" id="PS51085">
    <property type="entry name" value="2FE2S_FER_2"/>
    <property type="match status" value="1"/>
</dbReference>
<dbReference type="Gene3D" id="3.40.50.80">
    <property type="entry name" value="Nucleotide-binding domain of ferredoxin-NADP reductase (FNR) module"/>
    <property type="match status" value="1"/>
</dbReference>
<keyword evidence="4" id="KW-0479">Metal-binding</keyword>
<accession>A0A4R1HNN5</accession>
<protein>
    <submittedName>
        <fullName evidence="10">Ferredoxin-NADP reductase</fullName>
    </submittedName>
</protein>
<dbReference type="PROSITE" id="PS00197">
    <property type="entry name" value="2FE2S_FER_1"/>
    <property type="match status" value="1"/>
</dbReference>
<dbReference type="InterPro" id="IPR006058">
    <property type="entry name" value="2Fe2S_fd_BS"/>
</dbReference>
<dbReference type="CDD" id="cd06185">
    <property type="entry name" value="PDR_like"/>
    <property type="match status" value="1"/>
</dbReference>
<dbReference type="InterPro" id="IPR039261">
    <property type="entry name" value="FNR_nucleotide-bd"/>
</dbReference>
<evidence type="ECO:0000259" key="8">
    <source>
        <dbReference type="PROSITE" id="PS51085"/>
    </source>
</evidence>
<reference evidence="10 11" key="1">
    <citation type="submission" date="2019-03" db="EMBL/GenBank/DDBJ databases">
        <title>Sequencing the genomes of 1000 actinobacteria strains.</title>
        <authorList>
            <person name="Klenk H.-P."/>
        </authorList>
    </citation>
    <scope>NUCLEOTIDE SEQUENCE [LARGE SCALE GENOMIC DNA]</scope>
    <source>
        <strain evidence="10 11">DSM 44969</strain>
    </source>
</reference>
<dbReference type="GO" id="GO:0016491">
    <property type="term" value="F:oxidoreductase activity"/>
    <property type="evidence" value="ECO:0007669"/>
    <property type="project" value="UniProtKB-KW"/>
</dbReference>
<evidence type="ECO:0000256" key="4">
    <source>
        <dbReference type="ARBA" id="ARBA00022723"/>
    </source>
</evidence>
<dbReference type="Proteomes" id="UP000295560">
    <property type="component" value="Unassembled WGS sequence"/>
</dbReference>
<comment type="cofactor">
    <cofactor evidence="1">
        <name>FAD</name>
        <dbReference type="ChEBI" id="CHEBI:57692"/>
    </cofactor>
</comment>
<feature type="domain" description="FAD-binding FR-type" evidence="9">
    <location>
        <begin position="6"/>
        <end position="110"/>
    </location>
</feature>
<gene>
    <name evidence="10" type="ORF">EV378_5987</name>
</gene>
<evidence type="ECO:0000256" key="5">
    <source>
        <dbReference type="ARBA" id="ARBA00023002"/>
    </source>
</evidence>
<keyword evidence="7" id="KW-0411">Iron-sulfur</keyword>
<evidence type="ECO:0000259" key="9">
    <source>
        <dbReference type="PROSITE" id="PS51384"/>
    </source>
</evidence>